<dbReference type="GO" id="GO:0110155">
    <property type="term" value="P:NAD-cap decapping"/>
    <property type="evidence" value="ECO:0007669"/>
    <property type="project" value="TreeGrafter"/>
</dbReference>
<keyword evidence="6" id="KW-0378">Hydrolase</keyword>
<accession>A0A5B0QZT4</accession>
<keyword evidence="6" id="KW-0547">Nucleotide-binding</keyword>
<dbReference type="PANTHER" id="PTHR12395:SF9">
    <property type="entry name" value="DECAPPING AND EXORIBONUCLEASE PROTEIN"/>
    <property type="match status" value="1"/>
</dbReference>
<feature type="compositionally biased region" description="Acidic residues" evidence="7">
    <location>
        <begin position="62"/>
        <end position="78"/>
    </location>
</feature>
<feature type="region of interest" description="Disordered" evidence="7">
    <location>
        <begin position="46"/>
        <end position="113"/>
    </location>
</feature>
<comment type="similarity">
    <text evidence="2 6">Belongs to the DXO/Dom3Z family.</text>
</comment>
<keyword evidence="6" id="KW-0539">Nucleus</keyword>
<dbReference type="PANTHER" id="PTHR12395">
    <property type="entry name" value="DOM-3 RELATED"/>
    <property type="match status" value="1"/>
</dbReference>
<feature type="compositionally biased region" description="Polar residues" evidence="7">
    <location>
        <begin position="1"/>
        <end position="13"/>
    </location>
</feature>
<evidence type="ECO:0000256" key="6">
    <source>
        <dbReference type="RuleBase" id="RU367113"/>
    </source>
</evidence>
<dbReference type="InterPro" id="IPR039039">
    <property type="entry name" value="RAI1-like_fam"/>
</dbReference>
<evidence type="ECO:0000256" key="3">
    <source>
        <dbReference type="ARBA" id="ARBA00044676"/>
    </source>
</evidence>
<comment type="cofactor">
    <cofactor evidence="1 6">
        <name>a divalent metal cation</name>
        <dbReference type="ChEBI" id="CHEBI:60240"/>
    </cofactor>
</comment>
<dbReference type="Pfam" id="PF08652">
    <property type="entry name" value="RAI1"/>
    <property type="match status" value="1"/>
</dbReference>
<keyword evidence="6" id="KW-0694">RNA-binding</keyword>
<dbReference type="OrthoDB" id="5853397at2759"/>
<evidence type="ECO:0000256" key="7">
    <source>
        <dbReference type="SAM" id="MobiDB-lite"/>
    </source>
</evidence>
<dbReference type="GO" id="GO:0003723">
    <property type="term" value="F:RNA binding"/>
    <property type="evidence" value="ECO:0007669"/>
    <property type="project" value="UniProtKB-KW"/>
</dbReference>
<comment type="caution">
    <text evidence="9">The sequence shown here is derived from an EMBL/GenBank/DDBJ whole genome shotgun (WGS) entry which is preliminary data.</text>
</comment>
<keyword evidence="6" id="KW-0540">Nuclease</keyword>
<evidence type="ECO:0000313" key="10">
    <source>
        <dbReference type="Proteomes" id="UP000324748"/>
    </source>
</evidence>
<evidence type="ECO:0000256" key="1">
    <source>
        <dbReference type="ARBA" id="ARBA00001968"/>
    </source>
</evidence>
<evidence type="ECO:0000313" key="9">
    <source>
        <dbReference type="EMBL" id="KAA1118788.1"/>
    </source>
</evidence>
<dbReference type="Proteomes" id="UP000324748">
    <property type="component" value="Unassembled WGS sequence"/>
</dbReference>
<evidence type="ECO:0000259" key="8">
    <source>
        <dbReference type="Pfam" id="PF08652"/>
    </source>
</evidence>
<dbReference type="GO" id="GO:0000956">
    <property type="term" value="P:nuclear-transcribed mRNA catabolic process"/>
    <property type="evidence" value="ECO:0007669"/>
    <property type="project" value="TreeGrafter"/>
</dbReference>
<dbReference type="GO" id="GO:0005829">
    <property type="term" value="C:cytosol"/>
    <property type="evidence" value="ECO:0007669"/>
    <property type="project" value="TreeGrafter"/>
</dbReference>
<reference evidence="9 10" key="1">
    <citation type="submission" date="2019-05" db="EMBL/GenBank/DDBJ databases">
        <title>Emergence of the Ug99 lineage of the wheat stem rust pathogen through somatic hybridization.</title>
        <authorList>
            <person name="Li F."/>
            <person name="Upadhyaya N.M."/>
            <person name="Sperschneider J."/>
            <person name="Matny O."/>
            <person name="Nguyen-Phuc H."/>
            <person name="Mago R."/>
            <person name="Raley C."/>
            <person name="Miller M.E."/>
            <person name="Silverstein K.A.T."/>
            <person name="Henningsen E."/>
            <person name="Hirsch C.D."/>
            <person name="Visser B."/>
            <person name="Pretorius Z.A."/>
            <person name="Steffenson B.J."/>
            <person name="Schwessinger B."/>
            <person name="Dodds P.N."/>
            <person name="Figueroa M."/>
        </authorList>
    </citation>
    <scope>NUCLEOTIDE SEQUENCE [LARGE SCALE GENOMIC DNA]</scope>
    <source>
        <strain evidence="9">21-0</strain>
    </source>
</reference>
<evidence type="ECO:0000256" key="4">
    <source>
        <dbReference type="ARBA" id="ARBA00044692"/>
    </source>
</evidence>
<evidence type="ECO:0000256" key="5">
    <source>
        <dbReference type="ARBA" id="ARBA00048124"/>
    </source>
</evidence>
<comment type="catalytic activity">
    <reaction evidence="3">
        <text>a 5'-end (N(7)-methyl 5'-triphosphoguanosine)-ribonucleoside-ribonucleotide in mRNA + H2O = a (N(7)-methyl 5'-triphosphoguanosine)-nucleoside + a 5'-end phospho-ribonucleoside in mRNA + H(+)</text>
        <dbReference type="Rhea" id="RHEA:66928"/>
        <dbReference type="Rhea" id="RHEA-COMP:15692"/>
        <dbReference type="Rhea" id="RHEA-COMP:17313"/>
        <dbReference type="ChEBI" id="CHEBI:15377"/>
        <dbReference type="ChEBI" id="CHEBI:15378"/>
        <dbReference type="ChEBI" id="CHEBI:138282"/>
        <dbReference type="ChEBI" id="CHEBI:172876"/>
        <dbReference type="ChEBI" id="CHEBI:172877"/>
    </reaction>
    <physiologicalReaction direction="left-to-right" evidence="3">
        <dbReference type="Rhea" id="RHEA:66929"/>
    </physiologicalReaction>
</comment>
<comment type="catalytic activity">
    <reaction evidence="4">
        <text>a 5'-end triphospho-ribonucleoside in mRNA + H2O = a 5'-end phospho-ribonucleoside in mRNA + diphosphate + H(+)</text>
        <dbReference type="Rhea" id="RHEA:78683"/>
        <dbReference type="Rhea" id="RHEA-COMP:15692"/>
        <dbReference type="Rhea" id="RHEA-COMP:17164"/>
        <dbReference type="ChEBI" id="CHEBI:15377"/>
        <dbReference type="ChEBI" id="CHEBI:15378"/>
        <dbReference type="ChEBI" id="CHEBI:33019"/>
        <dbReference type="ChEBI" id="CHEBI:138282"/>
        <dbReference type="ChEBI" id="CHEBI:167618"/>
    </reaction>
    <physiologicalReaction direction="left-to-right" evidence="4">
        <dbReference type="Rhea" id="RHEA:78684"/>
    </physiologicalReaction>
</comment>
<gene>
    <name evidence="9" type="primary">RAI1_1</name>
    <name evidence="9" type="ORF">PGT21_005980</name>
</gene>
<organism evidence="9 10">
    <name type="scientific">Puccinia graminis f. sp. tritici</name>
    <dbReference type="NCBI Taxonomy" id="56615"/>
    <lineage>
        <taxon>Eukaryota</taxon>
        <taxon>Fungi</taxon>
        <taxon>Dikarya</taxon>
        <taxon>Basidiomycota</taxon>
        <taxon>Pucciniomycotina</taxon>
        <taxon>Pucciniomycetes</taxon>
        <taxon>Pucciniales</taxon>
        <taxon>Pucciniaceae</taxon>
        <taxon>Puccinia</taxon>
    </lineage>
</organism>
<evidence type="ECO:0000256" key="2">
    <source>
        <dbReference type="ARBA" id="ARBA00006562"/>
    </source>
</evidence>
<comment type="function">
    <text evidence="6">Decapping enzyme for NAD-capped RNAs: specifically hydrolyzes the nicotinamide adenine dinucleotide (NAD) cap from a subset of RNAs by removing the entire NAD moiety from the 5'-end of an NAD-capped RNA.</text>
</comment>
<feature type="domain" description="RAI1-like" evidence="8">
    <location>
        <begin position="120"/>
        <end position="440"/>
    </location>
</feature>
<feature type="compositionally biased region" description="Low complexity" evidence="7">
    <location>
        <begin position="50"/>
        <end position="61"/>
    </location>
</feature>
<proteinExistence type="inferred from homology"/>
<protein>
    <recommendedName>
        <fullName evidence="6">Decapping nuclease</fullName>
        <ecNumber evidence="6">3.6.1.-</ecNumber>
    </recommendedName>
</protein>
<dbReference type="GO" id="GO:0034353">
    <property type="term" value="F:mRNA 5'-diphosphatase activity"/>
    <property type="evidence" value="ECO:0007669"/>
    <property type="project" value="TreeGrafter"/>
</dbReference>
<keyword evidence="6" id="KW-0479">Metal-binding</keyword>
<name>A0A5B0QZT4_PUCGR</name>
<dbReference type="GO" id="GO:0005634">
    <property type="term" value="C:nucleus"/>
    <property type="evidence" value="ECO:0007669"/>
    <property type="project" value="UniProtKB-SubCell"/>
</dbReference>
<dbReference type="GO" id="GO:0000166">
    <property type="term" value="F:nucleotide binding"/>
    <property type="evidence" value="ECO:0007669"/>
    <property type="project" value="UniProtKB-KW"/>
</dbReference>
<dbReference type="InterPro" id="IPR013961">
    <property type="entry name" value="RAI1"/>
</dbReference>
<comment type="catalytic activity">
    <reaction evidence="5">
        <text>a 5'-end NAD(+)-phospho-ribonucleoside in mRNA + H2O = a 5'-end phospho-ribonucleoside in mRNA + NAD(+) + H(+)</text>
        <dbReference type="Rhea" id="RHEA:60880"/>
        <dbReference type="Rhea" id="RHEA-COMP:15692"/>
        <dbReference type="Rhea" id="RHEA-COMP:15698"/>
        <dbReference type="ChEBI" id="CHEBI:15377"/>
        <dbReference type="ChEBI" id="CHEBI:15378"/>
        <dbReference type="ChEBI" id="CHEBI:57540"/>
        <dbReference type="ChEBI" id="CHEBI:138282"/>
        <dbReference type="ChEBI" id="CHEBI:144029"/>
    </reaction>
    <physiologicalReaction direction="left-to-right" evidence="5">
        <dbReference type="Rhea" id="RHEA:60881"/>
    </physiologicalReaction>
</comment>
<dbReference type="GO" id="GO:0004519">
    <property type="term" value="F:endonuclease activity"/>
    <property type="evidence" value="ECO:0007669"/>
    <property type="project" value="UniProtKB-KW"/>
</dbReference>
<feature type="region of interest" description="Disordered" evidence="7">
    <location>
        <begin position="1"/>
        <end position="31"/>
    </location>
</feature>
<dbReference type="EMBL" id="VSWC01000001">
    <property type="protein sequence ID" value="KAA1118788.1"/>
    <property type="molecule type" value="Genomic_DNA"/>
</dbReference>
<dbReference type="GO" id="GO:0046872">
    <property type="term" value="F:metal ion binding"/>
    <property type="evidence" value="ECO:0007669"/>
    <property type="project" value="UniProtKB-KW"/>
</dbReference>
<keyword evidence="10" id="KW-1185">Reference proteome</keyword>
<keyword evidence="9" id="KW-0255">Endonuclease</keyword>
<comment type="subcellular location">
    <subcellularLocation>
        <location evidence="6">Nucleus</location>
    </subcellularLocation>
</comment>
<dbReference type="EC" id="3.6.1.-" evidence="6"/>
<dbReference type="AlphaFoldDB" id="A0A5B0QZT4"/>
<sequence length="594" mass="66691">MPVNLNNLLNSTPVSPPHSHFHPSKNQGPSAIELSNLLSPAVDTHRSLPNQQQQQHYYDYDNQPEEEEEEEEEEEDEEQKQFLEALQAPPPLTQPSTHTLPAPIFNRTRAPNQSKLTSYQRPIPFTSFSYDEHRLIRTGNSQFDSLRPFHVPHDFLGFDLAHRFDQAVLRDESIDEGIDGLLVSLIDFLDKADPKERLDICRGVLSAGLITWRGVLTKLCSTVYETGGEGERGGWTKEVMMVDGTVYVIDGPKTASEDGGSSAHQTYYGHSYESLVTNPGGFQDVNTNTQWVAVVKANLNGNRIILGGEVDCIDPLVFNQVHQQLSNPHPHHQSPPPIPIDHFVEIKTSVIPSSERDHWNLYRFKMLKFWLQSYLLGVPKIHVGLRDRSGIVRDAQDYPTHEIPVLVKQPQTKPGGRWSSELCLEGGGGIISFVVDRLRRDGAEGVQSRQRLFQARLETIISQEAARWRAEGAPAQPGLSDTCVRQIASLAQWPVYSLRFRPAQNQGVPGTLELVESPADLVAQSVAHRMSDHLFGFLHPLSNSTHDHRQSFKPSRIGFLPSLWINYLVLTRVQLALESDPSSASRNFKHHSST</sequence>